<dbReference type="AlphaFoldDB" id="A0A1I1PS05"/>
<keyword evidence="2" id="KW-1185">Reference proteome</keyword>
<dbReference type="Pfam" id="PF13585">
    <property type="entry name" value="CHU_C"/>
    <property type="match status" value="1"/>
</dbReference>
<name>A0A1I1PS05_9BACT</name>
<sequence length="498" mass="55337">MPLRQRKSVSFLWCCYLLFLVVAINTVCPAQCLEGSIICETFGTGSRGPLPQGQTNFLYRVPPCPADGEYNLTDTVPGCGGNGWHELRQDHTPNDVRGNMLVVNASYQPSEFYSQKATGLCPGITYEFSLWVLNLNRELKGGECDGYNLRNPIIAMRVEQADGTLITEVIQPAVPRTTSPVWVSLSMQFVIQTNSNDVVVKLINKGLGGCGNDLVIDDIAFRPVHPTLTIQFVDSPDSELTVCADTRLTLSIGKAVGYPNPVYLWQQSRDNINWTLAPGAGQATYTINPVLAGRTYYRLRNAQPINAAAVGRAQCSAESNVLIVNGRPDAPFSLGDDITFCEDASHTFQIPNALPQGTTFVWSDQSSSRQLTVSQSGTYWLETNLNGCTYRDSVEALTRNCHPEDIYVPEAFSPNNDTVNDKLVIFHSGTFIDYTFQVFDRWGSVIFFSRQPDLHWDGMYQNYPCSEGIYAWTIQYTIASPLNKDNHFARNGQVMLIR</sequence>
<gene>
    <name evidence="1" type="ORF">SAMN05216167_103408</name>
</gene>
<dbReference type="Proteomes" id="UP000198598">
    <property type="component" value="Unassembled WGS sequence"/>
</dbReference>
<accession>A0A1I1PS05</accession>
<evidence type="ECO:0000313" key="2">
    <source>
        <dbReference type="Proteomes" id="UP000198598"/>
    </source>
</evidence>
<dbReference type="Gene3D" id="2.60.120.260">
    <property type="entry name" value="Galactose-binding domain-like"/>
    <property type="match status" value="1"/>
</dbReference>
<organism evidence="1 2">
    <name type="scientific">Spirosoma endophyticum</name>
    <dbReference type="NCBI Taxonomy" id="662367"/>
    <lineage>
        <taxon>Bacteria</taxon>
        <taxon>Pseudomonadati</taxon>
        <taxon>Bacteroidota</taxon>
        <taxon>Cytophagia</taxon>
        <taxon>Cytophagales</taxon>
        <taxon>Cytophagaceae</taxon>
        <taxon>Spirosoma</taxon>
    </lineage>
</organism>
<reference evidence="1 2" key="1">
    <citation type="submission" date="2016-10" db="EMBL/GenBank/DDBJ databases">
        <authorList>
            <person name="de Groot N.N."/>
        </authorList>
    </citation>
    <scope>NUCLEOTIDE SEQUENCE [LARGE SCALE GENOMIC DNA]</scope>
    <source>
        <strain evidence="1 2">DSM 26130</strain>
    </source>
</reference>
<dbReference type="EMBL" id="FOLQ01000003">
    <property type="protein sequence ID" value="SFD12535.1"/>
    <property type="molecule type" value="Genomic_DNA"/>
</dbReference>
<evidence type="ECO:0000313" key="1">
    <source>
        <dbReference type="EMBL" id="SFD12535.1"/>
    </source>
</evidence>
<dbReference type="NCBIfam" id="TIGR04131">
    <property type="entry name" value="Bac_Flav_CTERM"/>
    <property type="match status" value="1"/>
</dbReference>
<protein>
    <submittedName>
        <fullName evidence="1">Gliding motility-associated C-terminal domain-containing protein</fullName>
    </submittedName>
</protein>
<dbReference type="RefSeq" id="WP_093825904.1">
    <property type="nucleotide sequence ID" value="NZ_FOLQ01000003.1"/>
</dbReference>
<dbReference type="STRING" id="662367.SAMN05216167_103408"/>
<dbReference type="InterPro" id="IPR026341">
    <property type="entry name" value="T9SS_type_B"/>
</dbReference>
<proteinExistence type="predicted"/>
<dbReference type="OrthoDB" id="1097758at2"/>